<dbReference type="PANTHER" id="PTHR46082:SF11">
    <property type="entry name" value="AAA+ ATPASE DOMAIN-CONTAINING PROTEIN-RELATED"/>
    <property type="match status" value="1"/>
</dbReference>
<comment type="caution">
    <text evidence="4">The sequence shown here is derived from an EMBL/GenBank/DDBJ whole genome shotgun (WGS) entry which is preliminary data.</text>
</comment>
<dbReference type="GO" id="GO:0009116">
    <property type="term" value="P:nucleoside metabolic process"/>
    <property type="evidence" value="ECO:0007669"/>
    <property type="project" value="InterPro"/>
</dbReference>
<dbReference type="InterPro" id="IPR027417">
    <property type="entry name" value="P-loop_NTPase"/>
</dbReference>
<evidence type="ECO:0000313" key="5">
    <source>
        <dbReference type="Proteomes" id="UP001307849"/>
    </source>
</evidence>
<dbReference type="InterPro" id="IPR053137">
    <property type="entry name" value="NLR-like"/>
</dbReference>
<name>A0AAN8N7T1_9PEZI</name>
<feature type="repeat" description="ANK" evidence="2">
    <location>
        <begin position="1188"/>
        <end position="1220"/>
    </location>
</feature>
<dbReference type="GO" id="GO:0003824">
    <property type="term" value="F:catalytic activity"/>
    <property type="evidence" value="ECO:0007669"/>
    <property type="project" value="InterPro"/>
</dbReference>
<dbReference type="EMBL" id="JAVHJM010000007">
    <property type="protein sequence ID" value="KAK6510964.1"/>
    <property type="molecule type" value="Genomic_DNA"/>
</dbReference>
<dbReference type="Gene3D" id="3.40.50.1580">
    <property type="entry name" value="Nucleoside phosphorylase domain"/>
    <property type="match status" value="1"/>
</dbReference>
<dbReference type="SUPFAM" id="SSF52540">
    <property type="entry name" value="P-loop containing nucleoside triphosphate hydrolases"/>
    <property type="match status" value="1"/>
</dbReference>
<evidence type="ECO:0000256" key="2">
    <source>
        <dbReference type="PROSITE-ProRule" id="PRU00023"/>
    </source>
</evidence>
<evidence type="ECO:0000313" key="4">
    <source>
        <dbReference type="EMBL" id="KAK6510964.1"/>
    </source>
</evidence>
<dbReference type="PROSITE" id="PS50297">
    <property type="entry name" value="ANK_REP_REGION"/>
    <property type="match status" value="2"/>
</dbReference>
<organism evidence="4 5">
    <name type="scientific">Arthrobotrys conoides</name>
    <dbReference type="NCBI Taxonomy" id="74498"/>
    <lineage>
        <taxon>Eukaryota</taxon>
        <taxon>Fungi</taxon>
        <taxon>Dikarya</taxon>
        <taxon>Ascomycota</taxon>
        <taxon>Pezizomycotina</taxon>
        <taxon>Orbiliomycetes</taxon>
        <taxon>Orbiliales</taxon>
        <taxon>Orbiliaceae</taxon>
        <taxon>Arthrobotrys</taxon>
    </lineage>
</organism>
<reference evidence="4 5" key="1">
    <citation type="submission" date="2019-10" db="EMBL/GenBank/DDBJ databases">
        <authorList>
            <person name="Palmer J.M."/>
        </authorList>
    </citation>
    <scope>NUCLEOTIDE SEQUENCE [LARGE SCALE GENOMIC DNA]</scope>
    <source>
        <strain evidence="4 5">TWF506</strain>
    </source>
</reference>
<accession>A0AAN8N7T1</accession>
<evidence type="ECO:0000259" key="3">
    <source>
        <dbReference type="Pfam" id="PF24883"/>
    </source>
</evidence>
<gene>
    <name evidence="4" type="ORF">TWF506_010051</name>
</gene>
<dbReference type="Gene3D" id="3.40.50.300">
    <property type="entry name" value="P-loop containing nucleotide triphosphate hydrolases"/>
    <property type="match status" value="1"/>
</dbReference>
<dbReference type="Pfam" id="PF12796">
    <property type="entry name" value="Ank_2"/>
    <property type="match status" value="1"/>
</dbReference>
<dbReference type="Proteomes" id="UP001307849">
    <property type="component" value="Unassembled WGS sequence"/>
</dbReference>
<dbReference type="SUPFAM" id="SSF53167">
    <property type="entry name" value="Purine and uridine phosphorylases"/>
    <property type="match status" value="1"/>
</dbReference>
<dbReference type="SUPFAM" id="SSF48403">
    <property type="entry name" value="Ankyrin repeat"/>
    <property type="match status" value="1"/>
</dbReference>
<dbReference type="InterPro" id="IPR035994">
    <property type="entry name" value="Nucleoside_phosphorylase_sf"/>
</dbReference>
<keyword evidence="1" id="KW-0677">Repeat</keyword>
<feature type="repeat" description="ANK" evidence="2">
    <location>
        <begin position="917"/>
        <end position="946"/>
    </location>
</feature>
<dbReference type="InterPro" id="IPR056884">
    <property type="entry name" value="NPHP3-like_N"/>
</dbReference>
<evidence type="ECO:0000256" key="1">
    <source>
        <dbReference type="ARBA" id="ARBA00022737"/>
    </source>
</evidence>
<dbReference type="SMART" id="SM00248">
    <property type="entry name" value="ANK"/>
    <property type="match status" value="5"/>
</dbReference>
<dbReference type="InterPro" id="IPR002110">
    <property type="entry name" value="Ankyrin_rpt"/>
</dbReference>
<proteinExistence type="predicted"/>
<keyword evidence="5" id="KW-1185">Reference proteome</keyword>
<dbReference type="Pfam" id="PF24883">
    <property type="entry name" value="NPHP3_N"/>
    <property type="match status" value="1"/>
</dbReference>
<dbReference type="PROSITE" id="PS50088">
    <property type="entry name" value="ANK_REPEAT"/>
    <property type="match status" value="2"/>
</dbReference>
<protein>
    <recommendedName>
        <fullName evidence="3">Nephrocystin 3-like N-terminal domain-containing protein</fullName>
    </recommendedName>
</protein>
<sequence length="1312" mass="145705">MTKRRREDELNDGRRLHCGGSPPGILSHDCYTIGWICALPLEMAAARALLDEIHGDLPNHSNDLNGYVFGTMGKHYVVMACLPSGIYGITPAALVVNQMQSSFPSIKFYMMVGIGGGIPTQADIRLGDVVVSVPTGQCPGVVQHDRGKVIVGGHMEQTGSLYRPHRGLLNAVSKLRAIHSTDGNRIHALLKEAGGASSKEIGFIRPQEKDVLFRAEYEHIDGGDGMTCDYCDENAILIRRPRNTDDPVIHYGIIASGNTVIKDGRSRDLIGKKHGAYCFEMEAAGVAEVVECLVIRGVCDYSDSHKNRQWQPYAAATAAAYAKELLLTLSGTEKQIDNISNSPSSSGFRRIVARRFFEQKFSEEYKVRSLQTLSFSGMDFRLHNISPAHPNTCDWFFETERFRKWLHRDDVASFNGVLWIKGKPGAGKSTLMKHTLLHCQKELSDYSIAAYFFNTRGQGLEKSRCGMLRSLLYQLCDSDLDVYHLFLRHFRDKEKKHGKSWQWEESELETMILDSVTSSTKRVVLLVDALDECDEAEVRMVVKFLELLSSVTISSSQSSLNVCLSSRHYPNISMSKKLDLTIERIEAHNKDIAIYIQDKLRIDDDEIKHELRNKAEGLFMWIILVVGMLNRVYDDGDIDAVWTKLREIPSDLDTLFSILLEIKGPEEYQMIFMLEFMLFAQGRLTPVELYYAVKSGTKPESLQQHDAMNPLIDKMVENFIINNSRGLVEICGDQDFYSVEHTGHTYVQFIHKTVEDFLFRNKRLQALHLRTAPDAVAFGHGAVAFSCLNYIKVQALKEFLQEPGPFVRMYRKGCYPFLRYATTNFFYHAEHANGEHQRIIAELLDTPRIFHVLRSVHDIFVHRKGRHPTDHAEKYGEDANLLYVLSFHGYSKLIQTLLVVPPSYKVDVNAQGGCYGTSLNVAVSNQSTDIIRILLDAGADPNISGGPYSRALHTAILRPYTKDEKSSVFSVAMLIDAGADVNANGGVYGTALQAAAGLLVAGLGNHMKFGAKLNMRTEDYESRCRPILFIRILLEAGADVNIQGGRYGNILQAVVAAGAANNYYSIFLKMAVQTLLDAGANVNAQGGEYGSVLQAAAGTSAYRYQSRCTFAGEIIKMLLDAGADVNAEGGKYGSALCAICYNARFAWEWLPVPSSGSTRFNRKRDFAEIVQMLLRAGADVNSQVGNGEYSTPLRLACGSGDSTLVKILLDGGADVSAASEGTNAVDAAFKCGCYHIDRFFAALASRLDHVDGAGKFEASLRTLRMLQLAGATGAAEAEQNLEKYRDWISTKMDEGMRIIPRYDKYLKLVSGS</sequence>
<dbReference type="Gene3D" id="1.25.40.20">
    <property type="entry name" value="Ankyrin repeat-containing domain"/>
    <property type="match status" value="2"/>
</dbReference>
<dbReference type="InterPro" id="IPR036770">
    <property type="entry name" value="Ankyrin_rpt-contain_sf"/>
</dbReference>
<feature type="domain" description="Nephrocystin 3-like N-terminal" evidence="3">
    <location>
        <begin position="391"/>
        <end position="567"/>
    </location>
</feature>
<keyword evidence="2" id="KW-0040">ANK repeat</keyword>
<dbReference type="PANTHER" id="PTHR46082">
    <property type="entry name" value="ATP/GTP-BINDING PROTEIN-RELATED"/>
    <property type="match status" value="1"/>
</dbReference>